<comment type="caution">
    <text evidence="2">The sequence shown here is derived from an EMBL/GenBank/DDBJ whole genome shotgun (WGS) entry which is preliminary data.</text>
</comment>
<accession>A0A9P7CZ14</accession>
<dbReference type="AlphaFoldDB" id="A0A9P7CZ14"/>
<dbReference type="OrthoDB" id="630188at2759"/>
<keyword evidence="1" id="KW-0472">Membrane</keyword>
<dbReference type="EMBL" id="JABBWD010000057">
    <property type="protein sequence ID" value="KAG1771674.1"/>
    <property type="molecule type" value="Genomic_DNA"/>
</dbReference>
<evidence type="ECO:0000313" key="2">
    <source>
        <dbReference type="EMBL" id="KAG1771674.1"/>
    </source>
</evidence>
<dbReference type="InterPro" id="IPR029962">
    <property type="entry name" value="TBL"/>
</dbReference>
<keyword evidence="3" id="KW-1185">Reference proteome</keyword>
<gene>
    <name evidence="2" type="ORF">EV702DRAFT_1201851</name>
</gene>
<reference evidence="2" key="1">
    <citation type="journal article" date="2020" name="New Phytol.">
        <title>Comparative genomics reveals dynamic genome evolution in host specialist ectomycorrhizal fungi.</title>
        <authorList>
            <person name="Lofgren L.A."/>
            <person name="Nguyen N.H."/>
            <person name="Vilgalys R."/>
            <person name="Ruytinx J."/>
            <person name="Liao H.L."/>
            <person name="Branco S."/>
            <person name="Kuo A."/>
            <person name="LaButti K."/>
            <person name="Lipzen A."/>
            <person name="Andreopoulos W."/>
            <person name="Pangilinan J."/>
            <person name="Riley R."/>
            <person name="Hundley H."/>
            <person name="Na H."/>
            <person name="Barry K."/>
            <person name="Grigoriev I.V."/>
            <person name="Stajich J.E."/>
            <person name="Kennedy P.G."/>
        </authorList>
    </citation>
    <scope>NUCLEOTIDE SEQUENCE</scope>
    <source>
        <strain evidence="2">DOB743</strain>
    </source>
</reference>
<protein>
    <submittedName>
        <fullName evidence="2">Uncharacterized protein</fullName>
    </submittedName>
</protein>
<dbReference type="PANTHER" id="PTHR32285:SF213">
    <property type="entry name" value="PROTEIN TRICHOME BIREFRINGENCE-LIKE 11"/>
    <property type="match status" value="1"/>
</dbReference>
<name>A0A9P7CZ14_9AGAM</name>
<feature type="transmembrane region" description="Helical" evidence="1">
    <location>
        <begin position="20"/>
        <end position="42"/>
    </location>
</feature>
<proteinExistence type="predicted"/>
<dbReference type="Proteomes" id="UP000714275">
    <property type="component" value="Unassembled WGS sequence"/>
</dbReference>
<keyword evidence="1" id="KW-0812">Transmembrane</keyword>
<dbReference type="GO" id="GO:0016413">
    <property type="term" value="F:O-acetyltransferase activity"/>
    <property type="evidence" value="ECO:0007669"/>
    <property type="project" value="InterPro"/>
</dbReference>
<evidence type="ECO:0000313" key="3">
    <source>
        <dbReference type="Proteomes" id="UP000714275"/>
    </source>
</evidence>
<keyword evidence="1" id="KW-1133">Transmembrane helix</keyword>
<dbReference type="PANTHER" id="PTHR32285">
    <property type="entry name" value="PROTEIN TRICHOME BIREFRINGENCE-LIKE 9-RELATED"/>
    <property type="match status" value="1"/>
</dbReference>
<organism evidence="2 3">
    <name type="scientific">Suillus placidus</name>
    <dbReference type="NCBI Taxonomy" id="48579"/>
    <lineage>
        <taxon>Eukaryota</taxon>
        <taxon>Fungi</taxon>
        <taxon>Dikarya</taxon>
        <taxon>Basidiomycota</taxon>
        <taxon>Agaricomycotina</taxon>
        <taxon>Agaricomycetes</taxon>
        <taxon>Agaricomycetidae</taxon>
        <taxon>Boletales</taxon>
        <taxon>Suillineae</taxon>
        <taxon>Suillaceae</taxon>
        <taxon>Suillus</taxon>
    </lineage>
</organism>
<sequence length="480" mass="54251">MAKVLSWLAIRTQRSLSTRIVLIGVIITFMITLYTFSSSYSLRTSEWSSLLSPHRQHSLCTPEQWSSGRWVYSLTSDLVNLTRPEQALSLAGFEGCAADREYYWHLGTDHEERWGRFPNVSSYRWVPSSQCNVQPLDGAAMVKDMVENGGWFLIGDSISENQFFSLSCLLYPHVRATPNYTETASYDHAWQQNLYLSPTSPIISEIAMPEGFSIENTSLVSFRRVDLLLNGTELNTLYHSSTFSVEPTDLDSQDLRSQYTKAESVFGDEAFWSLSPSEYMPTFLDSPPDANYGTLVVSTAGHWTTATLGAFRDNDAGEDAGYGIQNVLAFFKVAIRAWAGEVQDAITEYRKNGGRRPKQVVVRAYLPGHENCHNIFEPTENITPWVNTHWNWPWIPDFNTEFQELLSSSEFPDIFYLPIERPGRLRPDAHASSDCLHLIAGAGVLEGWSHYIWHFVTREGRRKDLMTPPSTKAAPEVIGG</sequence>
<evidence type="ECO:0000256" key="1">
    <source>
        <dbReference type="SAM" id="Phobius"/>
    </source>
</evidence>
<dbReference type="GO" id="GO:0005794">
    <property type="term" value="C:Golgi apparatus"/>
    <property type="evidence" value="ECO:0007669"/>
    <property type="project" value="TreeGrafter"/>
</dbReference>